<name>F6EYC8_SPHCR</name>
<dbReference type="SMART" id="SM00943">
    <property type="entry name" value="Prim-Pol"/>
    <property type="match status" value="1"/>
</dbReference>
<feature type="domain" description="DNA primase/polymerase bifunctional N-terminal" evidence="3">
    <location>
        <begin position="16"/>
        <end position="166"/>
    </location>
</feature>
<dbReference type="HOGENOM" id="CLU_479669_0_0_5"/>
<dbReference type="SMART" id="SM00942">
    <property type="entry name" value="PriCT_1"/>
    <property type="match status" value="1"/>
</dbReference>
<evidence type="ECO:0000259" key="2">
    <source>
        <dbReference type="SMART" id="SM00942"/>
    </source>
</evidence>
<evidence type="ECO:0000313" key="4">
    <source>
        <dbReference type="EMBL" id="AEG50081.1"/>
    </source>
</evidence>
<feature type="compositionally biased region" description="Basic and acidic residues" evidence="1">
    <location>
        <begin position="179"/>
        <end position="191"/>
    </location>
</feature>
<dbReference type="SUPFAM" id="SSF56747">
    <property type="entry name" value="Prim-pol domain"/>
    <property type="match status" value="1"/>
</dbReference>
<feature type="domain" description="Primase C-terminal 1" evidence="2">
    <location>
        <begin position="184"/>
        <end position="250"/>
    </location>
</feature>
<proteinExistence type="predicted"/>
<keyword evidence="5" id="KW-1185">Reference proteome</keyword>
<dbReference type="Proteomes" id="UP000007150">
    <property type="component" value="Chromosome 1"/>
</dbReference>
<accession>F6EYC8</accession>
<dbReference type="KEGG" id="sch:Sphch_2421"/>
<dbReference type="EMBL" id="CP002798">
    <property type="protein sequence ID" value="AEG50081.1"/>
    <property type="molecule type" value="Genomic_DNA"/>
</dbReference>
<dbReference type="Gene3D" id="3.40.50.300">
    <property type="entry name" value="P-loop containing nucleotide triphosphate hydrolases"/>
    <property type="match status" value="1"/>
</dbReference>
<protein>
    <submittedName>
        <fullName evidence="4">Bifunctional DNA primase/polymerase</fullName>
    </submittedName>
</protein>
<evidence type="ECO:0000259" key="3">
    <source>
        <dbReference type="SMART" id="SM00943"/>
    </source>
</evidence>
<dbReference type="STRING" id="690566.Sphch_2421"/>
<dbReference type="InterPro" id="IPR015330">
    <property type="entry name" value="DNA_primase/pol_bifunc_N"/>
</dbReference>
<dbReference type="Pfam" id="PF09250">
    <property type="entry name" value="Prim-Pol"/>
    <property type="match status" value="1"/>
</dbReference>
<feature type="region of interest" description="Disordered" evidence="1">
    <location>
        <begin position="172"/>
        <end position="191"/>
    </location>
</feature>
<gene>
    <name evidence="4" type="ORF">Sphch_2421</name>
</gene>
<evidence type="ECO:0000256" key="1">
    <source>
        <dbReference type="SAM" id="MobiDB-lite"/>
    </source>
</evidence>
<dbReference type="InterPro" id="IPR027417">
    <property type="entry name" value="P-loop_NTPase"/>
</dbReference>
<dbReference type="SUPFAM" id="SSF52540">
    <property type="entry name" value="P-loop containing nucleoside triphosphate hydrolases"/>
    <property type="match status" value="1"/>
</dbReference>
<evidence type="ECO:0000313" key="5">
    <source>
        <dbReference type="Proteomes" id="UP000007150"/>
    </source>
</evidence>
<reference evidence="4 5" key="1">
    <citation type="submission" date="2011-05" db="EMBL/GenBank/DDBJ databases">
        <title>Complete sequence of chromosome 1 of Sphingobium chlorophenolicum L-1.</title>
        <authorList>
            <consortium name="US DOE Joint Genome Institute"/>
            <person name="Lucas S."/>
            <person name="Han J."/>
            <person name="Lapidus A."/>
            <person name="Cheng J.-F."/>
            <person name="Goodwin L."/>
            <person name="Pitluck S."/>
            <person name="Peters L."/>
            <person name="Daligault H."/>
            <person name="Han C."/>
            <person name="Tapia R."/>
            <person name="Land M."/>
            <person name="Hauser L."/>
            <person name="Kyrpides N."/>
            <person name="Ivanova N."/>
            <person name="Pagani I."/>
            <person name="Turner P."/>
            <person name="Copley S."/>
            <person name="Woyke T."/>
        </authorList>
    </citation>
    <scope>NUCLEOTIDE SEQUENCE [LARGE SCALE GENOMIC DNA]</scope>
    <source>
        <strain evidence="4 5">L-1</strain>
    </source>
</reference>
<organism evidence="4 5">
    <name type="scientific">Sphingobium chlorophenolicum L-1</name>
    <dbReference type="NCBI Taxonomy" id="690566"/>
    <lineage>
        <taxon>Bacteria</taxon>
        <taxon>Pseudomonadati</taxon>
        <taxon>Pseudomonadota</taxon>
        <taxon>Alphaproteobacteria</taxon>
        <taxon>Sphingomonadales</taxon>
        <taxon>Sphingomonadaceae</taxon>
        <taxon>Sphingobium</taxon>
    </lineage>
</organism>
<dbReference type="AlphaFoldDB" id="F6EYC8"/>
<sequence length="574" mass="63453">MSKSLSARGRMLLSVAEHAIAAGMKVLAAEPRAKNPDVRFSPNGLNSATASLKEVKRWLKTDDQINLAGALKDTGICAVDVDGPEGEKALRRITKVSKTRKTKTRNGSHRFYRYDGNLGGSVIKLASDLDFIMSGYVMLPGSRHPDGGLYKSDDFSLPIADMSPELVKAIRNHRRPRKKSPEPSKTEARIVKGKRNDSLASIAGSLRRQGYEEEVILTMLDAFNQHYCRPPLRSQEVERIAHSISRYAPEHEELFGLMSNVTPRDVAFLWKPYFVRGATNLLEGDPNVGKTFLLCKLAAAISSGTPLPGQTEATAQNVLFMSAEDDPETTLVRRLMRMGAELDRIWFMNKFLRLDEDVIQVVERHIAQNKVSVILIDPLLAYMQGGIDMNKANETRPFMARLAELAKAHDVTIIALRHLNKADKDKAIFRGLGSVDITAAARSAVMVGLHPEDDETRVLVHIKHNLSARGDSLLYTLEGATDSEVPKLVWGGPTDLTADDLARKANKVGRPDNASQEAELFLRRALAGGVARKIKDVVRDAEKRSISDRTLRKAARKIGIIKKGQTWKLAETSS</sequence>
<dbReference type="InterPro" id="IPR014820">
    <property type="entry name" value="PriCT_1"/>
</dbReference>
<dbReference type="Pfam" id="PF13481">
    <property type="entry name" value="AAA_25"/>
    <property type="match status" value="1"/>
</dbReference>
<dbReference type="Pfam" id="PF08708">
    <property type="entry name" value="PriCT_1"/>
    <property type="match status" value="1"/>
</dbReference>